<comment type="similarity">
    <text evidence="2">Belongs to the replication factor A protein 3 family.</text>
</comment>
<keyword evidence="3" id="KW-0539">Nucleus</keyword>
<evidence type="ECO:0000256" key="4">
    <source>
        <dbReference type="SAM" id="MobiDB-lite"/>
    </source>
</evidence>
<evidence type="ECO:0000256" key="1">
    <source>
        <dbReference type="ARBA" id="ARBA00004123"/>
    </source>
</evidence>
<protein>
    <submittedName>
        <fullName evidence="5">Replication protein a3</fullName>
    </submittedName>
</protein>
<sequence>MTEKENKEIENKKNQENTKIKSKKKEEEEKEKEKMTGRIIRRVTGKDIFNFNGQTVRIVGEVANLQDNVVTLLLPDNNTLTVQREQGSQNYGSQIVELVVKVVDNQLQEKQFTNFSPKFDLQLYYQTIELTKQFSDVF</sequence>
<evidence type="ECO:0000256" key="2">
    <source>
        <dbReference type="ARBA" id="ARBA00009761"/>
    </source>
</evidence>
<dbReference type="Proteomes" id="UP001150062">
    <property type="component" value="Unassembled WGS sequence"/>
</dbReference>
<dbReference type="InterPro" id="IPR013970">
    <property type="entry name" value="Rfa2"/>
</dbReference>
<proteinExistence type="inferred from homology"/>
<evidence type="ECO:0000313" key="5">
    <source>
        <dbReference type="EMBL" id="KAJ6247836.1"/>
    </source>
</evidence>
<accession>A0ABQ8YTA9</accession>
<gene>
    <name evidence="5" type="ORF">M0813_18471</name>
</gene>
<name>A0ABQ8YTA9_9EUKA</name>
<dbReference type="SUPFAM" id="SSF50249">
    <property type="entry name" value="Nucleic acid-binding proteins"/>
    <property type="match status" value="1"/>
</dbReference>
<dbReference type="Pfam" id="PF08661">
    <property type="entry name" value="Rep_fac-A_3"/>
    <property type="match status" value="1"/>
</dbReference>
<feature type="region of interest" description="Disordered" evidence="4">
    <location>
        <begin position="1"/>
        <end position="35"/>
    </location>
</feature>
<dbReference type="InterPro" id="IPR012340">
    <property type="entry name" value="NA-bd_OB-fold"/>
</dbReference>
<organism evidence="5 6">
    <name type="scientific">Anaeramoeba flamelloides</name>
    <dbReference type="NCBI Taxonomy" id="1746091"/>
    <lineage>
        <taxon>Eukaryota</taxon>
        <taxon>Metamonada</taxon>
        <taxon>Anaeramoebidae</taxon>
        <taxon>Anaeramoeba</taxon>
    </lineage>
</organism>
<keyword evidence="6" id="KW-1185">Reference proteome</keyword>
<comment type="subcellular location">
    <subcellularLocation>
        <location evidence="1">Nucleus</location>
    </subcellularLocation>
</comment>
<evidence type="ECO:0000256" key="3">
    <source>
        <dbReference type="ARBA" id="ARBA00023242"/>
    </source>
</evidence>
<comment type="caution">
    <text evidence="5">The sequence shown here is derived from an EMBL/GenBank/DDBJ whole genome shotgun (WGS) entry which is preliminary data.</text>
</comment>
<reference evidence="5" key="1">
    <citation type="submission" date="2022-08" db="EMBL/GenBank/DDBJ databases">
        <title>Novel sulfate-reducing endosymbionts in the free-living metamonad Anaeramoeba.</title>
        <authorList>
            <person name="Jerlstrom-Hultqvist J."/>
            <person name="Cepicka I."/>
            <person name="Gallot-Lavallee L."/>
            <person name="Salas-Leiva D."/>
            <person name="Curtis B.A."/>
            <person name="Zahonova K."/>
            <person name="Pipaliya S."/>
            <person name="Dacks J."/>
            <person name="Roger A.J."/>
        </authorList>
    </citation>
    <scope>NUCLEOTIDE SEQUENCE</scope>
    <source>
        <strain evidence="5">Schooner1</strain>
    </source>
</reference>
<dbReference type="Gene3D" id="2.40.50.140">
    <property type="entry name" value="Nucleic acid-binding proteins"/>
    <property type="match status" value="1"/>
</dbReference>
<dbReference type="EMBL" id="JAOAOG010000122">
    <property type="protein sequence ID" value="KAJ6247836.1"/>
    <property type="molecule type" value="Genomic_DNA"/>
</dbReference>
<evidence type="ECO:0000313" key="6">
    <source>
        <dbReference type="Proteomes" id="UP001150062"/>
    </source>
</evidence>